<dbReference type="PANTHER" id="PTHR43527:SF2">
    <property type="entry name" value="4-DIPHOSPHOCYTIDYL-2-C-METHYL-D-ERYTHRITOL KINASE, CHLOROPLASTIC"/>
    <property type="match status" value="1"/>
</dbReference>
<dbReference type="GO" id="GO:0016114">
    <property type="term" value="P:terpenoid biosynthetic process"/>
    <property type="evidence" value="ECO:0007669"/>
    <property type="project" value="UniProtKB-UniRule"/>
</dbReference>
<keyword evidence="1 7" id="KW-0808">Transferase</keyword>
<name>A0A844EJZ4_9LACO</name>
<evidence type="ECO:0000313" key="8">
    <source>
        <dbReference type="Proteomes" id="UP000491237"/>
    </source>
</evidence>
<reference evidence="7 8" key="1">
    <citation type="submission" date="2019-11" db="EMBL/GenBank/DDBJ databases">
        <title>Draft Genome Sequence of Plant Growth-Promoting Rhizosphere-Associated Bacteria.</title>
        <authorList>
            <person name="Vasilyev I.Y."/>
            <person name="Radchenko V."/>
            <person name="Ilnitskaya E.V."/>
        </authorList>
    </citation>
    <scope>NUCLEOTIDE SEQUENCE [LARGE SCALE GENOMIC DNA]</scope>
    <source>
        <strain evidence="7 8">VRA_07sq_f</strain>
    </source>
</reference>
<evidence type="ECO:0000256" key="4">
    <source>
        <dbReference type="ARBA" id="ARBA00022840"/>
    </source>
</evidence>
<dbReference type="PANTHER" id="PTHR43527">
    <property type="entry name" value="4-DIPHOSPHOCYTIDYL-2-C-METHYL-D-ERYTHRITOL KINASE, CHLOROPLASTIC"/>
    <property type="match status" value="1"/>
</dbReference>
<organism evidence="7 8">
    <name type="scientific">Lentilactobacillus parabuchneri</name>
    <dbReference type="NCBI Taxonomy" id="152331"/>
    <lineage>
        <taxon>Bacteria</taxon>
        <taxon>Bacillati</taxon>
        <taxon>Bacillota</taxon>
        <taxon>Bacilli</taxon>
        <taxon>Lactobacillales</taxon>
        <taxon>Lactobacillaceae</taxon>
        <taxon>Lentilactobacillus</taxon>
    </lineage>
</organism>
<dbReference type="InterPro" id="IPR020568">
    <property type="entry name" value="Ribosomal_Su5_D2-typ_SF"/>
</dbReference>
<feature type="non-terminal residue" evidence="7">
    <location>
        <position position="151"/>
    </location>
</feature>
<dbReference type="AlphaFoldDB" id="A0A844EJZ4"/>
<dbReference type="InterPro" id="IPR004424">
    <property type="entry name" value="IspE"/>
</dbReference>
<keyword evidence="3 7" id="KW-0418">Kinase</keyword>
<dbReference type="Pfam" id="PF00288">
    <property type="entry name" value="GHMP_kinases_N"/>
    <property type="match status" value="1"/>
</dbReference>
<dbReference type="GO" id="GO:0005524">
    <property type="term" value="F:ATP binding"/>
    <property type="evidence" value="ECO:0007669"/>
    <property type="project" value="UniProtKB-KW"/>
</dbReference>
<dbReference type="InterPro" id="IPR006204">
    <property type="entry name" value="GHMP_kinase_N_dom"/>
</dbReference>
<dbReference type="GO" id="GO:0050515">
    <property type="term" value="F:4-(cytidine 5'-diphospho)-2-C-methyl-D-erythritol kinase activity"/>
    <property type="evidence" value="ECO:0007669"/>
    <property type="project" value="UniProtKB-UniRule"/>
</dbReference>
<dbReference type="Proteomes" id="UP000491237">
    <property type="component" value="Unassembled WGS sequence"/>
</dbReference>
<proteinExistence type="predicted"/>
<protein>
    <recommendedName>
        <fullName evidence="5">4-(cytidine 5'-diphospho)-2-C-methyl-D-erythritol kinase</fullName>
        <ecNumber evidence="5">2.7.1.148</ecNumber>
    </recommendedName>
</protein>
<dbReference type="EMBL" id="WKKY01000454">
    <property type="protein sequence ID" value="MSE21506.1"/>
    <property type="molecule type" value="Genomic_DNA"/>
</dbReference>
<dbReference type="EC" id="2.7.1.148" evidence="5"/>
<evidence type="ECO:0000259" key="6">
    <source>
        <dbReference type="Pfam" id="PF00288"/>
    </source>
</evidence>
<evidence type="ECO:0000256" key="1">
    <source>
        <dbReference type="ARBA" id="ARBA00022679"/>
    </source>
</evidence>
<dbReference type="SUPFAM" id="SSF54211">
    <property type="entry name" value="Ribosomal protein S5 domain 2-like"/>
    <property type="match status" value="1"/>
</dbReference>
<feature type="domain" description="GHMP kinase N-terminal" evidence="6">
    <location>
        <begin position="66"/>
        <end position="143"/>
    </location>
</feature>
<evidence type="ECO:0000256" key="3">
    <source>
        <dbReference type="ARBA" id="ARBA00022777"/>
    </source>
</evidence>
<keyword evidence="4" id="KW-0067">ATP-binding</keyword>
<gene>
    <name evidence="7" type="primary">ispE</name>
    <name evidence="7" type="ORF">GKC44_09725</name>
</gene>
<evidence type="ECO:0000313" key="7">
    <source>
        <dbReference type="EMBL" id="MSE21506.1"/>
    </source>
</evidence>
<dbReference type="InterPro" id="IPR014721">
    <property type="entry name" value="Ribsml_uS5_D2-typ_fold_subgr"/>
</dbReference>
<dbReference type="NCBIfam" id="TIGR00154">
    <property type="entry name" value="ispE"/>
    <property type="match status" value="1"/>
</dbReference>
<dbReference type="Gene3D" id="3.30.230.10">
    <property type="match status" value="1"/>
</dbReference>
<evidence type="ECO:0000256" key="5">
    <source>
        <dbReference type="NCBIfam" id="TIGR00154"/>
    </source>
</evidence>
<comment type="caution">
    <text evidence="7">The sequence shown here is derived from an EMBL/GenBank/DDBJ whole genome shotgun (WGS) entry which is preliminary data.</text>
</comment>
<keyword evidence="2" id="KW-0547">Nucleotide-binding</keyword>
<evidence type="ECO:0000256" key="2">
    <source>
        <dbReference type="ARBA" id="ARBA00022741"/>
    </source>
</evidence>
<sequence>MKMIMRAPAKLNLGLDVPFIHADGTIEWRMVMTSIGLSDHVQVATQNSRSITIRSDSGFLPNDKRNLAYQAAHLFLQQMNIKSGLDIVIEKNIPVAAGLGGGSSDAAAVLRALNCIFETNLSLAELARLGLHVDSDVPYCVYSRTALVSGR</sequence>
<accession>A0A844EJZ4</accession>